<name>A0ABT4AYG1_9ACTN</name>
<evidence type="ECO:0000313" key="3">
    <source>
        <dbReference type="Proteomes" id="UP001151002"/>
    </source>
</evidence>
<feature type="transmembrane region" description="Helical" evidence="1">
    <location>
        <begin position="40"/>
        <end position="59"/>
    </location>
</feature>
<keyword evidence="1" id="KW-0472">Membrane</keyword>
<evidence type="ECO:0000313" key="2">
    <source>
        <dbReference type="EMBL" id="MCY1139282.1"/>
    </source>
</evidence>
<accession>A0ABT4AYG1</accession>
<feature type="transmembrane region" description="Helical" evidence="1">
    <location>
        <begin position="66"/>
        <end position="85"/>
    </location>
</feature>
<keyword evidence="1" id="KW-1133">Transmembrane helix</keyword>
<proteinExistence type="predicted"/>
<dbReference type="EMBL" id="JAPNTZ010000005">
    <property type="protein sequence ID" value="MCY1139282.1"/>
    <property type="molecule type" value="Genomic_DNA"/>
</dbReference>
<reference evidence="2" key="1">
    <citation type="submission" date="2022-11" db="EMBL/GenBank/DDBJ databases">
        <authorList>
            <person name="Somphong A."/>
            <person name="Phongsopitanun W."/>
        </authorList>
    </citation>
    <scope>NUCLEOTIDE SEQUENCE</scope>
    <source>
        <strain evidence="2">Pm04-4</strain>
    </source>
</reference>
<protein>
    <submittedName>
        <fullName evidence="2">Uncharacterized protein</fullName>
    </submittedName>
</protein>
<evidence type="ECO:0000256" key="1">
    <source>
        <dbReference type="SAM" id="Phobius"/>
    </source>
</evidence>
<organism evidence="2 3">
    <name type="scientific">Paractinoplanes pyxinae</name>
    <dbReference type="NCBI Taxonomy" id="2997416"/>
    <lineage>
        <taxon>Bacteria</taxon>
        <taxon>Bacillati</taxon>
        <taxon>Actinomycetota</taxon>
        <taxon>Actinomycetes</taxon>
        <taxon>Micromonosporales</taxon>
        <taxon>Micromonosporaceae</taxon>
        <taxon>Paractinoplanes</taxon>
    </lineage>
</organism>
<dbReference type="Proteomes" id="UP001151002">
    <property type="component" value="Unassembled WGS sequence"/>
</dbReference>
<keyword evidence="3" id="KW-1185">Reference proteome</keyword>
<feature type="transmembrane region" description="Helical" evidence="1">
    <location>
        <begin position="7"/>
        <end position="28"/>
    </location>
</feature>
<dbReference type="RefSeq" id="WP_267563396.1">
    <property type="nucleotide sequence ID" value="NZ_JAPNTZ010000005.1"/>
</dbReference>
<comment type="caution">
    <text evidence="2">The sequence shown here is derived from an EMBL/GenBank/DDBJ whole genome shotgun (WGS) entry which is preliminary data.</text>
</comment>
<sequence>MTASVRVTVVALATLVCGLVGLGLSLLTSPFNADPNTTSGGYFFLFLAAAVAVLTVAMVRGSFRAWLAVCIVSALIVLVPAAFWLSEAVESLTEAPDGLIEYSATATITTEPSPTFFLGELSPYVVFIGAACATVFLLLPDTRKALGEKR</sequence>
<feature type="transmembrane region" description="Helical" evidence="1">
    <location>
        <begin position="121"/>
        <end position="140"/>
    </location>
</feature>
<gene>
    <name evidence="2" type="ORF">OWR29_14880</name>
</gene>
<keyword evidence="1" id="KW-0812">Transmembrane</keyword>